<evidence type="ECO:0000313" key="2">
    <source>
        <dbReference type="EMBL" id="GMR46362.1"/>
    </source>
</evidence>
<name>A0AAN5HZD2_9BILA</name>
<feature type="compositionally biased region" description="Polar residues" evidence="1">
    <location>
        <begin position="97"/>
        <end position="110"/>
    </location>
</feature>
<evidence type="ECO:0000256" key="1">
    <source>
        <dbReference type="SAM" id="MobiDB-lite"/>
    </source>
</evidence>
<evidence type="ECO:0000313" key="3">
    <source>
        <dbReference type="Proteomes" id="UP001328107"/>
    </source>
</evidence>
<gene>
    <name evidence="2" type="ORF">PMAYCL1PPCAC_16557</name>
</gene>
<comment type="caution">
    <text evidence="2">The sequence shown here is derived from an EMBL/GenBank/DDBJ whole genome shotgun (WGS) entry which is preliminary data.</text>
</comment>
<proteinExistence type="predicted"/>
<dbReference type="EMBL" id="BTRK01000004">
    <property type="protein sequence ID" value="GMR46362.1"/>
    <property type="molecule type" value="Genomic_DNA"/>
</dbReference>
<sequence length="116" mass="12744">MRCCIGLPASDQQRSTRCSSGRWHHLSLLDDHRCFDRHSIHTSAHCSTVHAPCAPQIYGLAFRKSQEAVDEDEDMGDSSQAALASISPIPVLRLAPSQSADSCTRGNRPTLSRFHS</sequence>
<dbReference type="AlphaFoldDB" id="A0AAN5HZD2"/>
<organism evidence="2 3">
    <name type="scientific">Pristionchus mayeri</name>
    <dbReference type="NCBI Taxonomy" id="1317129"/>
    <lineage>
        <taxon>Eukaryota</taxon>
        <taxon>Metazoa</taxon>
        <taxon>Ecdysozoa</taxon>
        <taxon>Nematoda</taxon>
        <taxon>Chromadorea</taxon>
        <taxon>Rhabditida</taxon>
        <taxon>Rhabditina</taxon>
        <taxon>Diplogasteromorpha</taxon>
        <taxon>Diplogasteroidea</taxon>
        <taxon>Neodiplogasteridae</taxon>
        <taxon>Pristionchus</taxon>
    </lineage>
</organism>
<dbReference type="Proteomes" id="UP001328107">
    <property type="component" value="Unassembled WGS sequence"/>
</dbReference>
<feature type="region of interest" description="Disordered" evidence="1">
    <location>
        <begin position="97"/>
        <end position="116"/>
    </location>
</feature>
<protein>
    <submittedName>
        <fullName evidence="2">Uncharacterized protein</fullName>
    </submittedName>
</protein>
<keyword evidence="3" id="KW-1185">Reference proteome</keyword>
<accession>A0AAN5HZD2</accession>
<reference evidence="3" key="1">
    <citation type="submission" date="2022-10" db="EMBL/GenBank/DDBJ databases">
        <title>Genome assembly of Pristionchus species.</title>
        <authorList>
            <person name="Yoshida K."/>
            <person name="Sommer R.J."/>
        </authorList>
    </citation>
    <scope>NUCLEOTIDE SEQUENCE [LARGE SCALE GENOMIC DNA]</scope>
    <source>
        <strain evidence="3">RS5460</strain>
    </source>
</reference>